<proteinExistence type="predicted"/>
<evidence type="ECO:0000313" key="2">
    <source>
        <dbReference type="Proteomes" id="UP000053557"/>
    </source>
</evidence>
<gene>
    <name evidence="1" type="ORF">ATW55_08945</name>
</gene>
<name>A0A101XSY3_9BACL</name>
<dbReference type="Proteomes" id="UP000053557">
    <property type="component" value="Unassembled WGS sequence"/>
</dbReference>
<accession>A0A101XSY3</accession>
<sequence length="119" mass="13797">MKYGLILDPSRKAKPAKQLFEWVKKQHPELQLRDVVVMDIPVIAGFEIPLRDRNRVLSLALQDEHMSPYFKTDMNLFQLLMMDESIAMNIYRTTDGTLFLFEGLPDAPQPFGVHGHDLR</sequence>
<evidence type="ECO:0000313" key="1">
    <source>
        <dbReference type="EMBL" id="KUO96910.1"/>
    </source>
</evidence>
<organism evidence="1 2">
    <name type="scientific">Ferroacidibacillus organovorans</name>
    <dbReference type="NCBI Taxonomy" id="1765683"/>
    <lineage>
        <taxon>Bacteria</taxon>
        <taxon>Bacillati</taxon>
        <taxon>Bacillota</taxon>
        <taxon>Bacilli</taxon>
        <taxon>Bacillales</taxon>
        <taxon>Alicyclobacillaceae</taxon>
        <taxon>Ferroacidibacillus</taxon>
    </lineage>
</organism>
<protein>
    <submittedName>
        <fullName evidence="1">Uncharacterized protein</fullName>
    </submittedName>
</protein>
<dbReference type="EMBL" id="LPVJ01000009">
    <property type="protein sequence ID" value="KUO96910.1"/>
    <property type="molecule type" value="Genomic_DNA"/>
</dbReference>
<reference evidence="1 2" key="1">
    <citation type="submission" date="2015-12" db="EMBL/GenBank/DDBJ databases">
        <title>Draft genome sequence of Acidibacillus ferrooxidans ITV001, isolated from a chalcopyrite acid mine drainage site in Brazil.</title>
        <authorList>
            <person name="Dall'Agnol H."/>
            <person name="Nancucheo I."/>
            <person name="Johnson B."/>
            <person name="Oliveira R."/>
            <person name="Leite L."/>
            <person name="Pylro V."/>
            <person name="Nunes G.L."/>
            <person name="Tzotzos G."/>
            <person name="Fernandes G.R."/>
            <person name="Dutra J."/>
            <person name="Orellana S.C."/>
            <person name="Oliveira G."/>
        </authorList>
    </citation>
    <scope>NUCLEOTIDE SEQUENCE [LARGE SCALE GENOMIC DNA]</scope>
    <source>
        <strain evidence="2">ITV01</strain>
    </source>
</reference>
<dbReference type="OrthoDB" id="2375676at2"/>
<keyword evidence="2" id="KW-1185">Reference proteome</keyword>
<dbReference type="AlphaFoldDB" id="A0A101XSY3"/>
<dbReference type="RefSeq" id="WP_067713036.1">
    <property type="nucleotide sequence ID" value="NZ_LPVJ01000009.1"/>
</dbReference>
<comment type="caution">
    <text evidence="1">The sequence shown here is derived from an EMBL/GenBank/DDBJ whole genome shotgun (WGS) entry which is preliminary data.</text>
</comment>